<dbReference type="NCBIfam" id="NF009507">
    <property type="entry name" value="PRK12865.1"/>
    <property type="match status" value="1"/>
</dbReference>
<proteinExistence type="inferred from homology"/>
<dbReference type="PANTHER" id="PTHR33606">
    <property type="entry name" value="PROTEIN YCII"/>
    <property type="match status" value="1"/>
</dbReference>
<dbReference type="EMBL" id="LSRP01000057">
    <property type="protein sequence ID" value="OJF99814.1"/>
    <property type="molecule type" value="Genomic_DNA"/>
</dbReference>
<dbReference type="InterPro" id="IPR051807">
    <property type="entry name" value="Sec-metab_biosynth-assoc"/>
</dbReference>
<comment type="caution">
    <text evidence="3">The sequence shown here is derived from an EMBL/GenBank/DDBJ whole genome shotgun (WGS) entry which is preliminary data.</text>
</comment>
<feature type="domain" description="YCII-related" evidence="2">
    <location>
        <begin position="1"/>
        <end position="88"/>
    </location>
</feature>
<dbReference type="RefSeq" id="WP_071831967.1">
    <property type="nucleotide sequence ID" value="NZ_LSRP01000057.1"/>
</dbReference>
<gene>
    <name evidence="3" type="ORF">AX760_12260</name>
</gene>
<evidence type="ECO:0000256" key="1">
    <source>
        <dbReference type="ARBA" id="ARBA00007689"/>
    </source>
</evidence>
<dbReference type="InterPro" id="IPR005545">
    <property type="entry name" value="YCII"/>
</dbReference>
<dbReference type="OrthoDB" id="2293521at2"/>
<evidence type="ECO:0000313" key="4">
    <source>
        <dbReference type="Proteomes" id="UP000182661"/>
    </source>
</evidence>
<dbReference type="SUPFAM" id="SSF54909">
    <property type="entry name" value="Dimeric alpha+beta barrel"/>
    <property type="match status" value="1"/>
</dbReference>
<evidence type="ECO:0000313" key="3">
    <source>
        <dbReference type="EMBL" id="OJF99814.1"/>
    </source>
</evidence>
<dbReference type="Gene3D" id="3.30.70.1060">
    <property type="entry name" value="Dimeric alpha+beta barrel"/>
    <property type="match status" value="1"/>
</dbReference>
<evidence type="ECO:0000259" key="2">
    <source>
        <dbReference type="Pfam" id="PF03795"/>
    </source>
</evidence>
<organism evidence="3 4">
    <name type="scientific">Pararhizobium antarcticum</name>
    <dbReference type="NCBI Taxonomy" id="1798805"/>
    <lineage>
        <taxon>Bacteria</taxon>
        <taxon>Pseudomonadati</taxon>
        <taxon>Pseudomonadota</taxon>
        <taxon>Alphaproteobacteria</taxon>
        <taxon>Hyphomicrobiales</taxon>
        <taxon>Rhizobiaceae</taxon>
        <taxon>Rhizobium/Agrobacterium group</taxon>
        <taxon>Pararhizobium</taxon>
    </lineage>
</organism>
<dbReference type="NCBIfam" id="NF009502">
    <property type="entry name" value="PRK12863.1-1"/>
    <property type="match status" value="1"/>
</dbReference>
<dbReference type="Pfam" id="PF03795">
    <property type="entry name" value="YCII"/>
    <property type="match status" value="1"/>
</dbReference>
<accession>A0A657LW76</accession>
<name>A0A657LW76_9HYPH</name>
<sequence length="97" mass="10565">MLFAVLCTDKPNALQLRLDTRPPHVAFLTDLNEKGTLAMAGPFLDSDGKPNGSLVILKADTIEDARAIAAQDPYAKAGLFAHVEIKPYNWVFNNPEA</sequence>
<keyword evidence="4" id="KW-1185">Reference proteome</keyword>
<dbReference type="Proteomes" id="UP000182661">
    <property type="component" value="Unassembled WGS sequence"/>
</dbReference>
<comment type="similarity">
    <text evidence="1">Belongs to the YciI family.</text>
</comment>
<reference evidence="3 4" key="1">
    <citation type="submission" date="2016-02" db="EMBL/GenBank/DDBJ databases">
        <title>Genome sequencing of a beta-galactosidase producing bacteria Rhizobium sp. 59.</title>
        <authorList>
            <person name="Wang D."/>
            <person name="Kot W."/>
            <person name="Qin Y."/>
            <person name="Hansen L."/>
            <person name="Naqvi K."/>
            <person name="Rensing C."/>
        </authorList>
    </citation>
    <scope>NUCLEOTIDE SEQUENCE [LARGE SCALE GENOMIC DNA]</scope>
    <source>
        <strain evidence="3 4">59</strain>
    </source>
</reference>
<protein>
    <recommendedName>
        <fullName evidence="2">YCII-related domain-containing protein</fullName>
    </recommendedName>
</protein>
<dbReference type="PANTHER" id="PTHR33606:SF3">
    <property type="entry name" value="PROTEIN YCII"/>
    <property type="match status" value="1"/>
</dbReference>
<dbReference type="InterPro" id="IPR011008">
    <property type="entry name" value="Dimeric_a/b-barrel"/>
</dbReference>
<dbReference type="AlphaFoldDB" id="A0A657LW76"/>